<dbReference type="EMBL" id="VMHE01000009">
    <property type="protein sequence ID" value="TSJ65546.1"/>
    <property type="molecule type" value="Genomic_DNA"/>
</dbReference>
<dbReference type="GO" id="GO:0005975">
    <property type="term" value="P:carbohydrate metabolic process"/>
    <property type="evidence" value="ECO:0007669"/>
    <property type="project" value="InterPro"/>
</dbReference>
<dbReference type="Gene3D" id="3.20.20.80">
    <property type="entry name" value="Glycosidases"/>
    <property type="match status" value="1"/>
</dbReference>
<feature type="domain" description="Glycosyl hydrolase family 13 catalytic" evidence="5">
    <location>
        <begin position="36"/>
        <end position="350"/>
    </location>
</feature>
<dbReference type="InterPro" id="IPR054174">
    <property type="entry name" value="Alpha-amylase-like_C"/>
</dbReference>
<proteinExistence type="predicted"/>
<evidence type="ECO:0000313" key="6">
    <source>
        <dbReference type="EMBL" id="TSJ65546.1"/>
    </source>
</evidence>
<dbReference type="Pfam" id="PF00128">
    <property type="entry name" value="Alpha-amylase"/>
    <property type="match status" value="1"/>
</dbReference>
<dbReference type="GO" id="GO:0046872">
    <property type="term" value="F:metal ion binding"/>
    <property type="evidence" value="ECO:0007669"/>
    <property type="project" value="UniProtKB-KW"/>
</dbReference>
<dbReference type="Proteomes" id="UP000316425">
    <property type="component" value="Unassembled WGS sequence"/>
</dbReference>
<dbReference type="SMART" id="SM00642">
    <property type="entry name" value="Aamy"/>
    <property type="match status" value="1"/>
</dbReference>
<keyword evidence="4" id="KW-0472">Membrane</keyword>
<dbReference type="InterPro" id="IPR017853">
    <property type="entry name" value="GH"/>
</dbReference>
<evidence type="ECO:0000313" key="7">
    <source>
        <dbReference type="Proteomes" id="UP000316425"/>
    </source>
</evidence>
<evidence type="ECO:0000256" key="4">
    <source>
        <dbReference type="SAM" id="Phobius"/>
    </source>
</evidence>
<organism evidence="6 7">
    <name type="scientific">Allobacillus salarius</name>
    <dbReference type="NCBI Taxonomy" id="1955272"/>
    <lineage>
        <taxon>Bacteria</taxon>
        <taxon>Bacillati</taxon>
        <taxon>Bacillota</taxon>
        <taxon>Bacilli</taxon>
        <taxon>Bacillales</taxon>
        <taxon>Bacillaceae</taxon>
        <taxon>Allobacillus</taxon>
    </lineage>
</organism>
<reference evidence="6 7" key="1">
    <citation type="submission" date="2019-07" db="EMBL/GenBank/DDBJ databases">
        <title>Allobacillus sp. nov. SKP isolated from shrimp paste of Euphausiacea.</title>
        <authorList>
            <person name="Kanchanasin P."/>
            <person name="Tanasupawat S."/>
            <person name="Shi W."/>
            <person name="Wu L."/>
            <person name="Ma J."/>
        </authorList>
    </citation>
    <scope>NUCLEOTIDE SEQUENCE [LARGE SCALE GENOMIC DNA]</scope>
    <source>
        <strain evidence="6 7">SKP4-8</strain>
    </source>
</reference>
<dbReference type="PANTHER" id="PTHR10357">
    <property type="entry name" value="ALPHA-AMYLASE FAMILY MEMBER"/>
    <property type="match status" value="1"/>
</dbReference>
<comment type="cofactor">
    <cofactor evidence="1">
        <name>Ca(2+)</name>
        <dbReference type="ChEBI" id="CHEBI:29108"/>
    </cofactor>
</comment>
<keyword evidence="3" id="KW-0732">Signal</keyword>
<gene>
    <name evidence="6" type="ORF">FPQ13_07000</name>
</gene>
<keyword evidence="4" id="KW-1133">Transmembrane helix</keyword>
<dbReference type="OrthoDB" id="9805159at2"/>
<keyword evidence="2" id="KW-0479">Metal-binding</keyword>
<comment type="caution">
    <text evidence="6">The sequence shown here is derived from an EMBL/GenBank/DDBJ whole genome shotgun (WGS) entry which is preliminary data.</text>
</comment>
<dbReference type="AlphaFoldDB" id="A0A556PMD0"/>
<evidence type="ECO:0000256" key="2">
    <source>
        <dbReference type="ARBA" id="ARBA00022723"/>
    </source>
</evidence>
<keyword evidence="7" id="KW-1185">Reference proteome</keyword>
<protein>
    <recommendedName>
        <fullName evidence="5">Glycosyl hydrolase family 13 catalytic domain-containing protein</fullName>
    </recommendedName>
</protein>
<evidence type="ECO:0000256" key="1">
    <source>
        <dbReference type="ARBA" id="ARBA00001913"/>
    </source>
</evidence>
<dbReference type="RefSeq" id="WP_144088619.1">
    <property type="nucleotide sequence ID" value="NZ_VMHE01000009.1"/>
</dbReference>
<dbReference type="PANTHER" id="PTHR10357:SF215">
    <property type="entry name" value="ALPHA-AMYLASE 1"/>
    <property type="match status" value="1"/>
</dbReference>
<dbReference type="Pfam" id="PF22026">
    <property type="entry name" value="Alpha-amylase_C_2"/>
    <property type="match status" value="1"/>
</dbReference>
<name>A0A556PMD0_9BACI</name>
<accession>A0A556PMD0</accession>
<dbReference type="Gene3D" id="2.60.40.1180">
    <property type="entry name" value="Golgi alpha-mannosidase II"/>
    <property type="match status" value="1"/>
</dbReference>
<sequence length="474" mass="54229">MVKRLIYGAFISFMIFTGLQVAPLSAEEDSSHFYYYILVDRFENGTTENDTDKIDRDSTAGFYGGDYQGIQKNIDHLKTIGVTEVILSPIVESEDYLGQQVKSFEQLQETYGSEEELKQLVDQLHEAGIDVLVHVPLQQVSTTSDLVGRDWIQADGEIDFNNESAVEYISDRLNDWIEQFQFDGYYIENADQLPTESLESLTNQVEGFWLGGISDEAALENGIDIFDIFDQVVRFGNYEETFSRFTGYDADFTSLLNQPLFQSNDVAHYIDFKHTDRFTRALEPTGNHPVTRWKLALTYLFTVPNDPIVFQGTEIPMDGSIDDLSTHKMINFLAGDDQVSRHVEKLSSMREEYESLRSGEMKILHDEDGFLAFERILDDEKVYVLINTTETSQHINLTDIESGKELQGLLINDLVREGDDGEYRIATDRESANIFVVKDNSGIYWPITLVFVGVMGVFIFFAITMYRKQRHKNI</sequence>
<dbReference type="InterPro" id="IPR013780">
    <property type="entry name" value="Glyco_hydro_b"/>
</dbReference>
<evidence type="ECO:0000256" key="3">
    <source>
        <dbReference type="ARBA" id="ARBA00022729"/>
    </source>
</evidence>
<dbReference type="SUPFAM" id="SSF51445">
    <property type="entry name" value="(Trans)glycosidases"/>
    <property type="match status" value="1"/>
</dbReference>
<dbReference type="SUPFAM" id="SSF51011">
    <property type="entry name" value="Glycosyl hydrolase domain"/>
    <property type="match status" value="1"/>
</dbReference>
<feature type="transmembrane region" description="Helical" evidence="4">
    <location>
        <begin position="443"/>
        <end position="466"/>
    </location>
</feature>
<keyword evidence="4" id="KW-0812">Transmembrane</keyword>
<dbReference type="InterPro" id="IPR006047">
    <property type="entry name" value="GH13_cat_dom"/>
</dbReference>
<evidence type="ECO:0000259" key="5">
    <source>
        <dbReference type="SMART" id="SM00642"/>
    </source>
</evidence>